<dbReference type="InterPro" id="IPR012349">
    <property type="entry name" value="Split_barrel_FMN-bd"/>
</dbReference>
<evidence type="ECO:0000313" key="2">
    <source>
        <dbReference type="Proteomes" id="UP001610100"/>
    </source>
</evidence>
<dbReference type="RefSeq" id="WP_344740404.1">
    <property type="nucleotide sequence ID" value="NZ_BAABAY010000001.1"/>
</dbReference>
<organism evidence="1 2">
    <name type="scientific">Gaetbulibacter aestuarii</name>
    <dbReference type="NCBI Taxonomy" id="1502358"/>
    <lineage>
        <taxon>Bacteria</taxon>
        <taxon>Pseudomonadati</taxon>
        <taxon>Bacteroidota</taxon>
        <taxon>Flavobacteriia</taxon>
        <taxon>Flavobacteriales</taxon>
        <taxon>Flavobacteriaceae</taxon>
        <taxon>Gaetbulibacter</taxon>
    </lineage>
</organism>
<sequence length="151" mass="17366">MIKTLDTAECQRILRNNYIGYLAYIYNHRPYVVPITYYYDELENAVIGYSGNGHKTKALRNNTAVSLEVAEIESVSNWESVLAHGTYREFDGSAAKINLHKFSEGVKKIIQTRENKKMDHISEFSSKIFKEGLPVVFQIAVEELTGKERHY</sequence>
<accession>A0ABW7MXU2</accession>
<evidence type="ECO:0000313" key="1">
    <source>
        <dbReference type="EMBL" id="MFH6771360.1"/>
    </source>
</evidence>
<dbReference type="EMBL" id="JBAWKB010000001">
    <property type="protein sequence ID" value="MFH6771360.1"/>
    <property type="molecule type" value="Genomic_DNA"/>
</dbReference>
<dbReference type="Gene3D" id="2.30.110.10">
    <property type="entry name" value="Electron Transport, Fmn-binding Protein, Chain A"/>
    <property type="match status" value="1"/>
</dbReference>
<reference evidence="1 2" key="1">
    <citation type="submission" date="2024-02" db="EMBL/GenBank/DDBJ databases">
        <title>A Gaetbulibacter species isolated from tidal flats and genomic insights of their niches.</title>
        <authorList>
            <person name="Ye Y."/>
        </authorList>
    </citation>
    <scope>NUCLEOTIDE SEQUENCE [LARGE SCALE GENOMIC DNA]</scope>
    <source>
        <strain evidence="1 2">KYW382</strain>
    </source>
</reference>
<gene>
    <name evidence="1" type="ORF">V8G58_05380</name>
</gene>
<dbReference type="Proteomes" id="UP001610100">
    <property type="component" value="Unassembled WGS sequence"/>
</dbReference>
<dbReference type="InterPro" id="IPR024747">
    <property type="entry name" value="Pyridox_Oxase-rel"/>
</dbReference>
<proteinExistence type="predicted"/>
<comment type="caution">
    <text evidence="1">The sequence shown here is derived from an EMBL/GenBank/DDBJ whole genome shotgun (WGS) entry which is preliminary data.</text>
</comment>
<name>A0ABW7MXU2_9FLAO</name>
<dbReference type="Pfam" id="PF12900">
    <property type="entry name" value="Pyridox_ox_2"/>
    <property type="match status" value="1"/>
</dbReference>
<dbReference type="SUPFAM" id="SSF50475">
    <property type="entry name" value="FMN-binding split barrel"/>
    <property type="match status" value="1"/>
</dbReference>
<protein>
    <submittedName>
        <fullName evidence="1">Pyridoxamine 5'-phosphate oxidase family protein</fullName>
    </submittedName>
</protein>
<keyword evidence="2" id="KW-1185">Reference proteome</keyword>